<keyword evidence="14" id="KW-1133">Transmembrane helix</keyword>
<dbReference type="PANTHER" id="PTHR11742">
    <property type="entry name" value="MANNOSYL-OLIGOSACCHARIDE ALPHA-1,2-MANNOSIDASE-RELATED"/>
    <property type="match status" value="1"/>
</dbReference>
<dbReference type="GO" id="GO:0005975">
    <property type="term" value="P:carbohydrate metabolic process"/>
    <property type="evidence" value="ECO:0007669"/>
    <property type="project" value="InterPro"/>
</dbReference>
<evidence type="ECO:0000256" key="7">
    <source>
        <dbReference type="ARBA" id="ARBA00023157"/>
    </source>
</evidence>
<keyword evidence="4 11" id="KW-0479">Metal-binding</keyword>
<dbReference type="SUPFAM" id="SSF48225">
    <property type="entry name" value="Seven-hairpin glycosidases"/>
    <property type="match status" value="1"/>
</dbReference>
<evidence type="ECO:0000256" key="12">
    <source>
        <dbReference type="PIRSR" id="PIRSR601382-3"/>
    </source>
</evidence>
<dbReference type="InterPro" id="IPR012341">
    <property type="entry name" value="6hp_glycosidase-like_sf"/>
</dbReference>
<keyword evidence="13" id="KW-0326">Glycosidase</keyword>
<comment type="cofactor">
    <cofactor evidence="1 11">
        <name>Ca(2+)</name>
        <dbReference type="ChEBI" id="CHEBI:29108"/>
    </cofactor>
</comment>
<keyword evidence="14" id="KW-0472">Membrane</keyword>
<evidence type="ECO:0000256" key="1">
    <source>
        <dbReference type="ARBA" id="ARBA00001913"/>
    </source>
</evidence>
<dbReference type="EC" id="3.2.1.-" evidence="13"/>
<protein>
    <recommendedName>
        <fullName evidence="13">alpha-1,2-Mannosidase</fullName>
        <ecNumber evidence="13">3.2.1.-</ecNumber>
    </recommendedName>
</protein>
<feature type="transmembrane region" description="Helical" evidence="14">
    <location>
        <begin position="57"/>
        <end position="74"/>
    </location>
</feature>
<keyword evidence="5 13" id="KW-0378">Hydrolase</keyword>
<comment type="catalytic activity">
    <reaction evidence="8">
        <text>N(4)-(alpha-D-Man-(1-&gt;2)-alpha-D-Man-(1-&gt;2)-alpha-D-Man-(1-&gt;3)-[alpha-D-Man-(1-&gt;3)-[alpha-D-Man-(1-&gt;2)-alpha-D-Man-(1-&gt;6)]-alpha-D-Man-(1-&gt;6)]-beta-D-Man-(1-&gt;4)-beta-D-GlcNAc-(1-&gt;4)-beta-D-GlcNAc)-L-asparaginyl-[protein] (N-glucan mannose isomer 8A1,2,3B1,3) + 3 H2O = N(4)-(alpha-D-Man-(1-&gt;3)-[alpha-D-Man-(1-&gt;3)-[alpha-D-Man-(1-&gt;6)]-alpha-D-Man-(1-&gt;6)]-beta-D-Man-(1-&gt;4)-beta-D-GlcNAc-(1-&gt;4)-beta-D-GlcNAc)-L-asparaginyl-[protein] (N-glucan mannose isomer 5A1,2) + 3 beta-D-mannose</text>
        <dbReference type="Rhea" id="RHEA:56028"/>
        <dbReference type="Rhea" id="RHEA-COMP:14358"/>
        <dbReference type="Rhea" id="RHEA-COMP:14367"/>
        <dbReference type="ChEBI" id="CHEBI:15377"/>
        <dbReference type="ChEBI" id="CHEBI:28563"/>
        <dbReference type="ChEBI" id="CHEBI:59087"/>
        <dbReference type="ChEBI" id="CHEBI:60628"/>
        <dbReference type="EC" id="3.2.1.113"/>
    </reaction>
</comment>
<evidence type="ECO:0000256" key="11">
    <source>
        <dbReference type="PIRSR" id="PIRSR601382-2"/>
    </source>
</evidence>
<evidence type="ECO:0000256" key="6">
    <source>
        <dbReference type="ARBA" id="ARBA00022837"/>
    </source>
</evidence>
<proteinExistence type="inferred from homology"/>
<reference evidence="15" key="1">
    <citation type="submission" date="2021-01" db="EMBL/GenBank/DDBJ databases">
        <authorList>
            <person name="Corre E."/>
            <person name="Pelletier E."/>
            <person name="Niang G."/>
            <person name="Scheremetjew M."/>
            <person name="Finn R."/>
            <person name="Kale V."/>
            <person name="Holt S."/>
            <person name="Cochrane G."/>
            <person name="Meng A."/>
            <person name="Brown T."/>
            <person name="Cohen L."/>
        </authorList>
    </citation>
    <scope>NUCLEOTIDE SEQUENCE</scope>
    <source>
        <strain evidence="15">NY070348D</strain>
    </source>
</reference>
<dbReference type="GO" id="GO:0005509">
    <property type="term" value="F:calcium ion binding"/>
    <property type="evidence" value="ECO:0007669"/>
    <property type="project" value="InterPro"/>
</dbReference>
<evidence type="ECO:0000256" key="9">
    <source>
        <dbReference type="ARBA" id="ARBA00048605"/>
    </source>
</evidence>
<keyword evidence="14" id="KW-0812">Transmembrane</keyword>
<accession>A0A7S2W485</accession>
<evidence type="ECO:0000256" key="14">
    <source>
        <dbReference type="SAM" id="Phobius"/>
    </source>
</evidence>
<feature type="binding site" evidence="11">
    <location>
        <position position="576"/>
    </location>
    <ligand>
        <name>Ca(2+)</name>
        <dbReference type="ChEBI" id="CHEBI:29108"/>
    </ligand>
</feature>
<evidence type="ECO:0000256" key="4">
    <source>
        <dbReference type="ARBA" id="ARBA00022723"/>
    </source>
</evidence>
<feature type="active site" evidence="10">
    <location>
        <position position="352"/>
    </location>
</feature>
<dbReference type="PANTHER" id="PTHR11742:SF55">
    <property type="entry name" value="ENDOPLASMIC RETICULUM MANNOSYL-OLIGOSACCHARIDE 1,2-ALPHA-MANNOSIDASE"/>
    <property type="match status" value="1"/>
</dbReference>
<feature type="active site" evidence="10">
    <location>
        <position position="488"/>
    </location>
</feature>
<evidence type="ECO:0000256" key="5">
    <source>
        <dbReference type="ARBA" id="ARBA00022801"/>
    </source>
</evidence>
<evidence type="ECO:0000256" key="13">
    <source>
        <dbReference type="RuleBase" id="RU361193"/>
    </source>
</evidence>
<feature type="disulfide bond" evidence="12">
    <location>
        <begin position="420"/>
        <end position="449"/>
    </location>
</feature>
<dbReference type="AlphaFoldDB" id="A0A7S2W485"/>
<feature type="active site" evidence="10">
    <location>
        <position position="463"/>
    </location>
</feature>
<name>A0A7S2W485_9STRA</name>
<dbReference type="GO" id="GO:0005783">
    <property type="term" value="C:endoplasmic reticulum"/>
    <property type="evidence" value="ECO:0007669"/>
    <property type="project" value="TreeGrafter"/>
</dbReference>
<gene>
    <name evidence="15" type="ORF">QSP1433_LOCUS1591</name>
</gene>
<dbReference type="EMBL" id="HBHK01002688">
    <property type="protein sequence ID" value="CAD9666088.1"/>
    <property type="molecule type" value="Transcribed_RNA"/>
</dbReference>
<evidence type="ECO:0000313" key="15">
    <source>
        <dbReference type="EMBL" id="CAD9666088.1"/>
    </source>
</evidence>
<dbReference type="InterPro" id="IPR001382">
    <property type="entry name" value="Glyco_hydro_47"/>
</dbReference>
<sequence length="586" mass="65929">MIRNRDKKIPNDVEDVVVDGFECSEGGEPGVLGDSRLSSSSKLKKAAQQSDGVKNKILVLLLVLVFGFLVVLKWNQMQKTMEGGVAGRHIGQLAKKGKIIEKYKQRLRARKQLEAQQNQDSGINDENAKRLKAVQSGFVHAWKGYKKFAWGKDSLHPVSKTGSDDFLGMAISIVDSMDTALIMGLDEIFEEQYKWVVANMAFGTQENINVFETTIRVLGGLLGAYGLSNRQPLLDFAEDLAKRLLPAFETRTGIPYGTIGLRTGRVFNPGWVSGQSSVAEAGTLQLEFRYLSFLTGNPVFKEKVDKVSRFFESQILQKDNDSILDGLFPMWVHPDSGKFMGSKMITFGARGDSLYEYFLKGFLQTENTEKWLLDMYQESMRGMIKHLVQETKGDKHLTYVAELSLSAKDNPIPKMDHLVCFVPGMLALGSKNGASDEHLGLAKKILRTCYEMYASSVTGLAPEIAHLDQPSAEIMPKGGAHHSLLRPETVESLFIMWRVTKDPIYREWGWKIFQSIENHARVETGGYSGLEDVDEMPPRLNDKMDSFFLAETFKYLYLLFSDDPDLIPLDKFVFNTEAHPLPKFTW</sequence>
<evidence type="ECO:0000256" key="10">
    <source>
        <dbReference type="PIRSR" id="PIRSR601382-1"/>
    </source>
</evidence>
<evidence type="ECO:0000256" key="8">
    <source>
        <dbReference type="ARBA" id="ARBA00047669"/>
    </source>
</evidence>
<dbReference type="GO" id="GO:0004571">
    <property type="term" value="F:mannosyl-oligosaccharide 1,2-alpha-mannosidase activity"/>
    <property type="evidence" value="ECO:0007669"/>
    <property type="project" value="UniProtKB-EC"/>
</dbReference>
<keyword evidence="7 12" id="KW-1015">Disulfide bond</keyword>
<keyword evidence="6 11" id="KW-0106">Calcium</keyword>
<dbReference type="Gene3D" id="1.50.10.10">
    <property type="match status" value="1"/>
</dbReference>
<dbReference type="PRINTS" id="PR00747">
    <property type="entry name" value="GLYHDRLASE47"/>
</dbReference>
<dbReference type="InterPro" id="IPR036026">
    <property type="entry name" value="Seven-hairpin_glycosidases"/>
</dbReference>
<comment type="catalytic activity">
    <reaction evidence="9">
        <text>N(4)-(alpha-D-Man-(1-&gt;2)-alpha-D-Man-(1-&gt;2)-alpha-D-Man-(1-&gt;3)-[alpha-D-Man-(1-&gt;2)-alpha-D-Man-(1-&gt;3)-[alpha-D-Man-(1-&gt;2)-alpha-D-Man-(1-&gt;6)]-alpha-D-Man-(1-&gt;6)]-beta-D-Man-(1-&gt;4)-beta-D-GlcNAc-(1-&gt;4)-beta-D-GlcNAc)-L-asparaginyl-[protein] (N-glucan mannose isomer 9A1,2,3B1,2,3) + 4 H2O = N(4)-(alpha-D-Man-(1-&gt;3)-[alpha-D-Man-(1-&gt;3)-[alpha-D-Man-(1-&gt;6)]-alpha-D-Man-(1-&gt;6)]-beta-D-Man-(1-&gt;4)-beta-D-GlcNAc-(1-&gt;4)-beta-D-GlcNAc)-L-asparaginyl-[protein] (N-glucan mannose isomer 5A1,2) + 4 beta-D-mannose</text>
        <dbReference type="Rhea" id="RHEA:56008"/>
        <dbReference type="Rhea" id="RHEA-COMP:14356"/>
        <dbReference type="Rhea" id="RHEA-COMP:14367"/>
        <dbReference type="ChEBI" id="CHEBI:15377"/>
        <dbReference type="ChEBI" id="CHEBI:28563"/>
        <dbReference type="ChEBI" id="CHEBI:59087"/>
        <dbReference type="ChEBI" id="CHEBI:139493"/>
        <dbReference type="EC" id="3.2.1.113"/>
    </reaction>
</comment>
<organism evidence="15">
    <name type="scientific">Mucochytrium quahogii</name>
    <dbReference type="NCBI Taxonomy" id="96639"/>
    <lineage>
        <taxon>Eukaryota</taxon>
        <taxon>Sar</taxon>
        <taxon>Stramenopiles</taxon>
        <taxon>Bigyra</taxon>
        <taxon>Labyrinthulomycetes</taxon>
        <taxon>Thraustochytrida</taxon>
        <taxon>Thraustochytriidae</taxon>
        <taxon>Mucochytrium</taxon>
    </lineage>
</organism>
<comment type="pathway">
    <text evidence="2">Protein modification; protein glycosylation.</text>
</comment>
<feature type="active site" description="Proton donor" evidence="10">
    <location>
        <position position="212"/>
    </location>
</feature>
<evidence type="ECO:0000256" key="3">
    <source>
        <dbReference type="ARBA" id="ARBA00007658"/>
    </source>
</evidence>
<dbReference type="InterPro" id="IPR050749">
    <property type="entry name" value="Glycosyl_Hydrolase_47"/>
</dbReference>
<comment type="similarity">
    <text evidence="3 13">Belongs to the glycosyl hydrolase 47 family.</text>
</comment>
<dbReference type="Pfam" id="PF01532">
    <property type="entry name" value="Glyco_hydro_47"/>
    <property type="match status" value="1"/>
</dbReference>
<evidence type="ECO:0000256" key="2">
    <source>
        <dbReference type="ARBA" id="ARBA00004922"/>
    </source>
</evidence>
<dbReference type="GO" id="GO:0016020">
    <property type="term" value="C:membrane"/>
    <property type="evidence" value="ECO:0007669"/>
    <property type="project" value="InterPro"/>
</dbReference>